<name>A0A067BFV4_SAPPC</name>
<proteinExistence type="predicted"/>
<feature type="compositionally biased region" description="Basic and acidic residues" evidence="1">
    <location>
        <begin position="235"/>
        <end position="246"/>
    </location>
</feature>
<feature type="region of interest" description="Disordered" evidence="1">
    <location>
        <begin position="198"/>
        <end position="300"/>
    </location>
</feature>
<evidence type="ECO:0000256" key="1">
    <source>
        <dbReference type="SAM" id="MobiDB-lite"/>
    </source>
</evidence>
<dbReference type="EMBL" id="KK583724">
    <property type="protein sequence ID" value="KDO17249.1"/>
    <property type="molecule type" value="Genomic_DNA"/>
</dbReference>
<dbReference type="Proteomes" id="UP000030745">
    <property type="component" value="Unassembled WGS sequence"/>
</dbReference>
<gene>
    <name evidence="2" type="ORF">SPRG_17317</name>
</gene>
<accession>A0A067BFV4</accession>
<dbReference type="VEuPathDB" id="FungiDB:SPRG_17317"/>
<dbReference type="GeneID" id="24138862"/>
<dbReference type="RefSeq" id="XP_012212042.1">
    <property type="nucleotide sequence ID" value="XM_012356652.1"/>
</dbReference>
<protein>
    <submittedName>
        <fullName evidence="2">Uncharacterized protein</fullName>
    </submittedName>
</protein>
<keyword evidence="3" id="KW-1185">Reference proteome</keyword>
<evidence type="ECO:0000313" key="2">
    <source>
        <dbReference type="EMBL" id="KDO17249.1"/>
    </source>
</evidence>
<feature type="compositionally biased region" description="Basic and acidic residues" evidence="1">
    <location>
        <begin position="200"/>
        <end position="209"/>
    </location>
</feature>
<feature type="region of interest" description="Disordered" evidence="1">
    <location>
        <begin position="1"/>
        <end position="90"/>
    </location>
</feature>
<feature type="compositionally biased region" description="Basic and acidic residues" evidence="1">
    <location>
        <begin position="1"/>
        <end position="62"/>
    </location>
</feature>
<dbReference type="OrthoDB" id="66468at2759"/>
<dbReference type="AlphaFoldDB" id="A0A067BFV4"/>
<organism evidence="2 3">
    <name type="scientific">Saprolegnia parasitica (strain CBS 223.65)</name>
    <dbReference type="NCBI Taxonomy" id="695850"/>
    <lineage>
        <taxon>Eukaryota</taxon>
        <taxon>Sar</taxon>
        <taxon>Stramenopiles</taxon>
        <taxon>Oomycota</taxon>
        <taxon>Saprolegniomycetes</taxon>
        <taxon>Saprolegniales</taxon>
        <taxon>Saprolegniaceae</taxon>
        <taxon>Saprolegnia</taxon>
    </lineage>
</organism>
<sequence length="300" mass="34196">MLAWSQERRREYEDRLDSARGRRGTYRDERRRDQDRPRVSAREPDYSDERHYRAAMKHESRSSPRSKSVHVDFHASRPHEHRWDDHGAPRTSNKHISGIASFHEDEYVGYLQERREMKASRPPDRGKWKCMGTTFMADAEHSCLYLPSNDRVVVERQFWTWAGREVILDKVVSSETPIESRADDDERLPAYDLAPHQHLMGHDPWKDMKPLQMPPSARDGAKDRPVPEATPMPADKPKAEVDEKASSAKPANESCAADVAPPKASSEPAPPKDDATRAATEPPPEAFLSDDPSDKTKTAV</sequence>
<evidence type="ECO:0000313" key="3">
    <source>
        <dbReference type="Proteomes" id="UP000030745"/>
    </source>
</evidence>
<dbReference type="OMA" id="SAREPDY"/>
<feature type="compositionally biased region" description="Basic and acidic residues" evidence="1">
    <location>
        <begin position="69"/>
        <end position="88"/>
    </location>
</feature>
<reference evidence="2 3" key="1">
    <citation type="journal article" date="2013" name="PLoS Genet.">
        <title>Distinctive expansion of potential virulence genes in the genome of the oomycete fish pathogen Saprolegnia parasitica.</title>
        <authorList>
            <person name="Jiang R.H."/>
            <person name="de Bruijn I."/>
            <person name="Haas B.J."/>
            <person name="Belmonte R."/>
            <person name="Lobach L."/>
            <person name="Christie J."/>
            <person name="van den Ackerveken G."/>
            <person name="Bottin A."/>
            <person name="Bulone V."/>
            <person name="Diaz-Moreno S.M."/>
            <person name="Dumas B."/>
            <person name="Fan L."/>
            <person name="Gaulin E."/>
            <person name="Govers F."/>
            <person name="Grenville-Briggs L.J."/>
            <person name="Horner N.R."/>
            <person name="Levin J.Z."/>
            <person name="Mammella M."/>
            <person name="Meijer H.J."/>
            <person name="Morris P."/>
            <person name="Nusbaum C."/>
            <person name="Oome S."/>
            <person name="Phillips A.J."/>
            <person name="van Rooyen D."/>
            <person name="Rzeszutek E."/>
            <person name="Saraiva M."/>
            <person name="Secombes C.J."/>
            <person name="Seidl M.F."/>
            <person name="Snel B."/>
            <person name="Stassen J.H."/>
            <person name="Sykes S."/>
            <person name="Tripathy S."/>
            <person name="van den Berg H."/>
            <person name="Vega-Arreguin J.C."/>
            <person name="Wawra S."/>
            <person name="Young S.K."/>
            <person name="Zeng Q."/>
            <person name="Dieguez-Uribeondo J."/>
            <person name="Russ C."/>
            <person name="Tyler B.M."/>
            <person name="van West P."/>
        </authorList>
    </citation>
    <scope>NUCLEOTIDE SEQUENCE [LARGE SCALE GENOMIC DNA]</scope>
    <source>
        <strain evidence="2 3">CBS 223.65</strain>
    </source>
</reference>
<dbReference type="KEGG" id="spar:SPRG_17317"/>